<sequence>MRPSVDVVYDASMVIDQGRRTRQEDAIVSDFPAGNGFGFIVLADGMGGHAAGDMASKIVVTEVFSELKMQSGDPVDLEGRIGEILCAAARSANDCVGQYSSQSPGSEGMGATLLAPVLMEDRLYWISVGDSPLYLFRDGSLQRLNEIHSVMSQIDYLVDSGMMAREEAVNHPDQQCLTSVLIGREIPQIDCRAVPVQLEHGDILIAASDGLQALGDDRIEELLRFTRQQSAAQIGEGLLRDIARLDDPEQDNVSFCVVKLLKQTEMAKTDDASEMVEAADDLLRETRHGRRGSVTILARVSRAREVAG</sequence>
<protein>
    <submittedName>
        <fullName evidence="2">Serine/threonine protein phosphatase PrpC</fullName>
    </submittedName>
</protein>
<accession>A0A1M7E4G5</accession>
<feature type="domain" description="PPM-type phosphatase" evidence="1">
    <location>
        <begin position="10"/>
        <end position="260"/>
    </location>
</feature>
<evidence type="ECO:0000313" key="2">
    <source>
        <dbReference type="EMBL" id="SHL86634.1"/>
    </source>
</evidence>
<evidence type="ECO:0000313" key="3">
    <source>
        <dbReference type="Proteomes" id="UP000322545"/>
    </source>
</evidence>
<dbReference type="Proteomes" id="UP000322545">
    <property type="component" value="Unassembled WGS sequence"/>
</dbReference>
<dbReference type="SUPFAM" id="SSF81606">
    <property type="entry name" value="PP2C-like"/>
    <property type="match status" value="1"/>
</dbReference>
<organism evidence="2 3">
    <name type="scientific">Roseovarius litoreus</name>
    <dbReference type="NCBI Taxonomy" id="1155722"/>
    <lineage>
        <taxon>Bacteria</taxon>
        <taxon>Pseudomonadati</taxon>
        <taxon>Pseudomonadota</taxon>
        <taxon>Alphaproteobacteria</taxon>
        <taxon>Rhodobacterales</taxon>
        <taxon>Roseobacteraceae</taxon>
        <taxon>Roseovarius</taxon>
    </lineage>
</organism>
<dbReference type="EMBL" id="FRCB01000003">
    <property type="protein sequence ID" value="SHL86634.1"/>
    <property type="molecule type" value="Genomic_DNA"/>
</dbReference>
<keyword evidence="3" id="KW-1185">Reference proteome</keyword>
<dbReference type="Gene3D" id="3.60.40.10">
    <property type="entry name" value="PPM-type phosphatase domain"/>
    <property type="match status" value="1"/>
</dbReference>
<dbReference type="Pfam" id="PF13672">
    <property type="entry name" value="PP2C_2"/>
    <property type="match status" value="1"/>
</dbReference>
<dbReference type="SMART" id="SM00332">
    <property type="entry name" value="PP2Cc"/>
    <property type="match status" value="1"/>
</dbReference>
<evidence type="ECO:0000259" key="1">
    <source>
        <dbReference type="PROSITE" id="PS51746"/>
    </source>
</evidence>
<gene>
    <name evidence="2" type="ORF">SAMN05443432_103196</name>
</gene>
<dbReference type="PROSITE" id="PS51746">
    <property type="entry name" value="PPM_2"/>
    <property type="match status" value="1"/>
</dbReference>
<dbReference type="CDD" id="cd00143">
    <property type="entry name" value="PP2Cc"/>
    <property type="match status" value="1"/>
</dbReference>
<proteinExistence type="predicted"/>
<dbReference type="InterPro" id="IPR001932">
    <property type="entry name" value="PPM-type_phosphatase-like_dom"/>
</dbReference>
<dbReference type="AlphaFoldDB" id="A0A1M7E4G5"/>
<dbReference type="RefSeq" id="WP_149778993.1">
    <property type="nucleotide sequence ID" value="NZ_FRCB01000003.1"/>
</dbReference>
<reference evidence="2 3" key="1">
    <citation type="submission" date="2016-11" db="EMBL/GenBank/DDBJ databases">
        <authorList>
            <person name="Varghese N."/>
            <person name="Submissions S."/>
        </authorList>
    </citation>
    <scope>NUCLEOTIDE SEQUENCE [LARGE SCALE GENOMIC DNA]</scope>
    <source>
        <strain evidence="2 3">DSM 28249</strain>
    </source>
</reference>
<dbReference type="SMART" id="SM00331">
    <property type="entry name" value="PP2C_SIG"/>
    <property type="match status" value="1"/>
</dbReference>
<name>A0A1M7E4G5_9RHOB</name>
<dbReference type="InterPro" id="IPR036457">
    <property type="entry name" value="PPM-type-like_dom_sf"/>
</dbReference>